<dbReference type="InterPro" id="IPR008775">
    <property type="entry name" value="Phytyl_CoA_dOase-like"/>
</dbReference>
<evidence type="ECO:0000256" key="1">
    <source>
        <dbReference type="SAM" id="MobiDB-lite"/>
    </source>
</evidence>
<dbReference type="EMBL" id="BOPG01000027">
    <property type="protein sequence ID" value="GIJ56858.1"/>
    <property type="molecule type" value="Genomic_DNA"/>
</dbReference>
<protein>
    <recommendedName>
        <fullName evidence="4">Phytanoyl-CoA dioxygenase</fullName>
    </recommendedName>
</protein>
<dbReference type="AlphaFoldDB" id="A0A8J3Z8J1"/>
<dbReference type="Gene3D" id="2.60.120.620">
    <property type="entry name" value="q2cbj1_9rhob like domain"/>
    <property type="match status" value="1"/>
</dbReference>
<dbReference type="Proteomes" id="UP000612585">
    <property type="component" value="Unassembled WGS sequence"/>
</dbReference>
<dbReference type="PANTHER" id="PTHR20883:SF48">
    <property type="entry name" value="ECTOINE DIOXYGENASE"/>
    <property type="match status" value="1"/>
</dbReference>
<comment type="caution">
    <text evidence="2">The sequence shown here is derived from an EMBL/GenBank/DDBJ whole genome shotgun (WGS) entry which is preliminary data.</text>
</comment>
<evidence type="ECO:0000313" key="2">
    <source>
        <dbReference type="EMBL" id="GIJ56858.1"/>
    </source>
</evidence>
<gene>
    <name evidence="2" type="ORF">Vau01_043740</name>
</gene>
<sequence length="249" mass="27794">MTITADRVETYRRDGYLLPGRQVFAPDRFARLQELFEEHLARAQAAGERGDSGGLDMPHVHDARLLEFLLADEILDLVEPLIGPDIGLFASAFLSKEPRTGRATPWHEDSYFWDGRFDRMDAITTVWLALDPVDRANGCMKVLPGSHLDGAGEYEFADPTEFSFDRVVTGGVDEAAAVHFELAAGECSLHDARIIHGADPNRSPRRRAGYTMRYFSQSLRFDPRHPKNAGHPLWHARGVNRTGNPVANA</sequence>
<evidence type="ECO:0008006" key="4">
    <source>
        <dbReference type="Google" id="ProtNLM"/>
    </source>
</evidence>
<accession>A0A8J3Z8J1</accession>
<feature type="region of interest" description="Disordered" evidence="1">
    <location>
        <begin position="229"/>
        <end position="249"/>
    </location>
</feature>
<dbReference type="SUPFAM" id="SSF51197">
    <property type="entry name" value="Clavaminate synthase-like"/>
    <property type="match status" value="1"/>
</dbReference>
<proteinExistence type="predicted"/>
<name>A0A8J3Z8J1_9ACTN</name>
<dbReference type="GO" id="GO:0005506">
    <property type="term" value="F:iron ion binding"/>
    <property type="evidence" value="ECO:0007669"/>
    <property type="project" value="UniProtKB-ARBA"/>
</dbReference>
<evidence type="ECO:0000313" key="3">
    <source>
        <dbReference type="Proteomes" id="UP000612585"/>
    </source>
</evidence>
<dbReference type="Pfam" id="PF05721">
    <property type="entry name" value="PhyH"/>
    <property type="match status" value="1"/>
</dbReference>
<keyword evidence="3" id="KW-1185">Reference proteome</keyword>
<dbReference type="PANTHER" id="PTHR20883">
    <property type="entry name" value="PHYTANOYL-COA DIOXYGENASE DOMAIN CONTAINING 1"/>
    <property type="match status" value="1"/>
</dbReference>
<organism evidence="2 3">
    <name type="scientific">Virgisporangium aurantiacum</name>
    <dbReference type="NCBI Taxonomy" id="175570"/>
    <lineage>
        <taxon>Bacteria</taxon>
        <taxon>Bacillati</taxon>
        <taxon>Actinomycetota</taxon>
        <taxon>Actinomycetes</taxon>
        <taxon>Micromonosporales</taxon>
        <taxon>Micromonosporaceae</taxon>
        <taxon>Virgisporangium</taxon>
    </lineage>
</organism>
<dbReference type="RefSeq" id="WP_203995797.1">
    <property type="nucleotide sequence ID" value="NZ_BOPG01000027.1"/>
</dbReference>
<reference evidence="2" key="1">
    <citation type="submission" date="2021-01" db="EMBL/GenBank/DDBJ databases">
        <title>Whole genome shotgun sequence of Virgisporangium aurantiacum NBRC 16421.</title>
        <authorList>
            <person name="Komaki H."/>
            <person name="Tamura T."/>
        </authorList>
    </citation>
    <scope>NUCLEOTIDE SEQUENCE</scope>
    <source>
        <strain evidence="2">NBRC 16421</strain>
    </source>
</reference>
<dbReference type="GO" id="GO:0016706">
    <property type="term" value="F:2-oxoglutarate-dependent dioxygenase activity"/>
    <property type="evidence" value="ECO:0007669"/>
    <property type="project" value="UniProtKB-ARBA"/>
</dbReference>